<protein>
    <submittedName>
        <fullName evidence="3">Uncharacterized protein</fullName>
    </submittedName>
</protein>
<gene>
    <name evidence="3" type="ORF">EPJ79_09470</name>
</gene>
<feature type="transmembrane region" description="Helical" evidence="2">
    <location>
        <begin position="285"/>
        <end position="303"/>
    </location>
</feature>
<dbReference type="RefSeq" id="WP_147739307.1">
    <property type="nucleotide sequence ID" value="NZ_SAXU01000001.1"/>
</dbReference>
<keyword evidence="2" id="KW-0472">Membrane</keyword>
<evidence type="ECO:0000256" key="2">
    <source>
        <dbReference type="SAM" id="Phobius"/>
    </source>
</evidence>
<reference evidence="3 4" key="1">
    <citation type="journal article" date="1992" name="Lakartidningen">
        <title>[Penicillin V and not amoxicillin is the first choice preparation in acute otitis].</title>
        <authorList>
            <person name="Kamme C."/>
            <person name="Lundgren K."/>
            <person name="Prellner K."/>
        </authorList>
    </citation>
    <scope>NUCLEOTIDE SEQUENCE [LARGE SCALE GENOMIC DNA]</scope>
    <source>
        <strain evidence="3 4">513A</strain>
    </source>
</reference>
<sequence length="525" mass="59173">MATKKTNNEENSKRNSASKKSAEISKTSKKQTASLKKKTDGQIKKTTTKKTATKKSVEVPKKTVSSSIRKIEPIKTDDIEKKEERESIKLLREAIKAKSKNISKPVSVKKHLIIKDEEIKENETASNTTESSIINKENAKNVEKADYIFNEFKKKEETKEIKTENKTFSKNTYSKSDIFKKPVIIRSPIEAEELKRNIENSKFNQSEMDEAIENAAMIEEDTPIEDYSIYSSKKLEELRKKDIKIIETEDEMKASGIPEVERKPAQPYTAPAHSSAKKQKKSNKLIAIIGIIIIILGLSYLGFQFFGNKTDALEDDFYSTISTNENETNNIISSTTTNTNENISQTNETENITNEISKTNDIAKQNSDKVIETNDIKSVSSNNTIIQSNIATSPKPNLPNTPNIPNPPIIPNPPAKNTNAYLGGNTYRTKWTDTLTSIASSELGDARRWPTIYVMNENIFKDPDSLVFNKDIKIPEGAKKKVDEMNAEERRALYNDYMRVAEIYLSIGKTNSANTMKSRANSIIK</sequence>
<accession>A0A5C8DA51</accession>
<comment type="caution">
    <text evidence="3">The sequence shown here is derived from an EMBL/GenBank/DDBJ whole genome shotgun (WGS) entry which is preliminary data.</text>
</comment>
<dbReference type="EMBL" id="SAXU01000001">
    <property type="protein sequence ID" value="TXJ21331.1"/>
    <property type="molecule type" value="Genomic_DNA"/>
</dbReference>
<keyword evidence="2" id="KW-1133">Transmembrane helix</keyword>
<dbReference type="AlphaFoldDB" id="A0A5C8DA51"/>
<proteinExistence type="predicted"/>
<keyword evidence="2" id="KW-0812">Transmembrane</keyword>
<name>A0A5C8DA51_9SPIR</name>
<evidence type="ECO:0000313" key="3">
    <source>
        <dbReference type="EMBL" id="TXJ21331.1"/>
    </source>
</evidence>
<organism evidence="3 4">
    <name type="scientific">Brachyspira aalborgi</name>
    <dbReference type="NCBI Taxonomy" id="29522"/>
    <lineage>
        <taxon>Bacteria</taxon>
        <taxon>Pseudomonadati</taxon>
        <taxon>Spirochaetota</taxon>
        <taxon>Spirochaetia</taxon>
        <taxon>Brachyspirales</taxon>
        <taxon>Brachyspiraceae</taxon>
        <taxon>Brachyspira</taxon>
    </lineage>
</organism>
<feature type="compositionally biased region" description="Basic and acidic residues" evidence="1">
    <location>
        <begin position="1"/>
        <end position="13"/>
    </location>
</feature>
<evidence type="ECO:0000256" key="1">
    <source>
        <dbReference type="SAM" id="MobiDB-lite"/>
    </source>
</evidence>
<dbReference type="Proteomes" id="UP000324638">
    <property type="component" value="Unassembled WGS sequence"/>
</dbReference>
<feature type="region of interest" description="Disordered" evidence="1">
    <location>
        <begin position="1"/>
        <end position="73"/>
    </location>
</feature>
<evidence type="ECO:0000313" key="4">
    <source>
        <dbReference type="Proteomes" id="UP000324638"/>
    </source>
</evidence>